<dbReference type="EMBL" id="JAPEIS010000011">
    <property type="protein sequence ID" value="KAJ8061833.1"/>
    <property type="molecule type" value="Genomic_DNA"/>
</dbReference>
<proteinExistence type="predicted"/>
<evidence type="ECO:0000313" key="2">
    <source>
        <dbReference type="EMBL" id="KAJ8061833.1"/>
    </source>
</evidence>
<protein>
    <submittedName>
        <fullName evidence="2">Uncharacterized protein</fullName>
    </submittedName>
</protein>
<evidence type="ECO:0000313" key="3">
    <source>
        <dbReference type="Proteomes" id="UP001152300"/>
    </source>
</evidence>
<sequence>MEQATQQALAPSVFIRIFITLMNPLLHYSTSLSPPQEHEEEMTASEEQDEGPKTYAGVYDIKFNRWKKPVV</sequence>
<organism evidence="2 3">
    <name type="scientific">Sclerotinia nivalis</name>
    <dbReference type="NCBI Taxonomy" id="352851"/>
    <lineage>
        <taxon>Eukaryota</taxon>
        <taxon>Fungi</taxon>
        <taxon>Dikarya</taxon>
        <taxon>Ascomycota</taxon>
        <taxon>Pezizomycotina</taxon>
        <taxon>Leotiomycetes</taxon>
        <taxon>Helotiales</taxon>
        <taxon>Sclerotiniaceae</taxon>
        <taxon>Sclerotinia</taxon>
    </lineage>
</organism>
<feature type="region of interest" description="Disordered" evidence="1">
    <location>
        <begin position="30"/>
        <end position="53"/>
    </location>
</feature>
<reference evidence="2" key="1">
    <citation type="submission" date="2022-11" db="EMBL/GenBank/DDBJ databases">
        <title>Genome Resource of Sclerotinia nivalis Strain SnTB1, a Plant Pathogen Isolated from American Ginseng.</title>
        <authorList>
            <person name="Fan S."/>
        </authorList>
    </citation>
    <scope>NUCLEOTIDE SEQUENCE</scope>
    <source>
        <strain evidence="2">SnTB1</strain>
    </source>
</reference>
<name>A0A9X0DIB4_9HELO</name>
<accession>A0A9X0DIB4</accession>
<keyword evidence="3" id="KW-1185">Reference proteome</keyword>
<dbReference type="Proteomes" id="UP001152300">
    <property type="component" value="Unassembled WGS sequence"/>
</dbReference>
<gene>
    <name evidence="2" type="ORF">OCU04_009625</name>
</gene>
<evidence type="ECO:0000256" key="1">
    <source>
        <dbReference type="SAM" id="MobiDB-lite"/>
    </source>
</evidence>
<comment type="caution">
    <text evidence="2">The sequence shown here is derived from an EMBL/GenBank/DDBJ whole genome shotgun (WGS) entry which is preliminary data.</text>
</comment>
<feature type="compositionally biased region" description="Acidic residues" evidence="1">
    <location>
        <begin position="38"/>
        <end position="49"/>
    </location>
</feature>
<dbReference type="AlphaFoldDB" id="A0A9X0DIB4"/>